<dbReference type="Proteomes" id="UP000886595">
    <property type="component" value="Unassembled WGS sequence"/>
</dbReference>
<dbReference type="OrthoDB" id="10493140at2759"/>
<dbReference type="Gene3D" id="3.40.50.10140">
    <property type="entry name" value="Toll/interleukin-1 receptor homology (TIR) domain"/>
    <property type="match status" value="1"/>
</dbReference>
<evidence type="ECO:0000313" key="2">
    <source>
        <dbReference type="Proteomes" id="UP000886595"/>
    </source>
</evidence>
<dbReference type="InterPro" id="IPR035897">
    <property type="entry name" value="Toll_tir_struct_dom_sf"/>
</dbReference>
<evidence type="ECO:0000313" key="1">
    <source>
        <dbReference type="EMBL" id="KAG2310670.1"/>
    </source>
</evidence>
<accession>A0A8X7VFV0</accession>
<evidence type="ECO:0008006" key="3">
    <source>
        <dbReference type="Google" id="ProtNLM"/>
    </source>
</evidence>
<keyword evidence="2" id="KW-1185">Reference proteome</keyword>
<dbReference type="AlphaFoldDB" id="A0A8X7VFV0"/>
<reference evidence="1 2" key="1">
    <citation type="submission" date="2020-02" db="EMBL/GenBank/DDBJ databases">
        <authorList>
            <person name="Ma Q."/>
            <person name="Huang Y."/>
            <person name="Song X."/>
            <person name="Pei D."/>
        </authorList>
    </citation>
    <scope>NUCLEOTIDE SEQUENCE [LARGE SCALE GENOMIC DNA]</scope>
    <source>
        <strain evidence="1">Sxm20200214</strain>
        <tissue evidence="1">Leaf</tissue>
    </source>
</reference>
<comment type="caution">
    <text evidence="1">The sequence shown here is derived from an EMBL/GenBank/DDBJ whole genome shotgun (WGS) entry which is preliminary data.</text>
</comment>
<proteinExistence type="predicted"/>
<name>A0A8X7VFV0_BRACI</name>
<organism evidence="1 2">
    <name type="scientific">Brassica carinata</name>
    <name type="common">Ethiopian mustard</name>
    <name type="synonym">Abyssinian cabbage</name>
    <dbReference type="NCBI Taxonomy" id="52824"/>
    <lineage>
        <taxon>Eukaryota</taxon>
        <taxon>Viridiplantae</taxon>
        <taxon>Streptophyta</taxon>
        <taxon>Embryophyta</taxon>
        <taxon>Tracheophyta</taxon>
        <taxon>Spermatophyta</taxon>
        <taxon>Magnoliopsida</taxon>
        <taxon>eudicotyledons</taxon>
        <taxon>Gunneridae</taxon>
        <taxon>Pentapetalae</taxon>
        <taxon>rosids</taxon>
        <taxon>malvids</taxon>
        <taxon>Brassicales</taxon>
        <taxon>Brassicaceae</taxon>
        <taxon>Brassiceae</taxon>
        <taxon>Brassica</taxon>
    </lineage>
</organism>
<sequence>MMKTGAASDPRSRLKWDIFISFQRDRSHSFTDRLYEALIKAQVRVWKGDVEREDQELGPRLWRIQWRLW</sequence>
<dbReference type="EMBL" id="JAAMPC010000005">
    <property type="protein sequence ID" value="KAG2310670.1"/>
    <property type="molecule type" value="Genomic_DNA"/>
</dbReference>
<protein>
    <recommendedName>
        <fullName evidence="3">TIR domain-containing protein</fullName>
    </recommendedName>
</protein>
<gene>
    <name evidence="1" type="ORF">Bca52824_022227</name>
</gene>
<dbReference type="SUPFAM" id="SSF52200">
    <property type="entry name" value="Toll/Interleukin receptor TIR domain"/>
    <property type="match status" value="1"/>
</dbReference>